<accession>N9NGR8</accession>
<evidence type="ECO:0000313" key="2">
    <source>
        <dbReference type="Proteomes" id="UP000013173"/>
    </source>
</evidence>
<gene>
    <name evidence="1" type="ORF">F892_03086</name>
</gene>
<dbReference type="HOGENOM" id="CLU_147807_1_0_6"/>
<dbReference type="RefSeq" id="WP_005259474.1">
    <property type="nucleotide sequence ID" value="NZ_BMDR01000002.1"/>
</dbReference>
<reference evidence="1 2" key="1">
    <citation type="submission" date="2013-02" db="EMBL/GenBank/DDBJ databases">
        <title>The Genome Sequence of Acinetobacter sp. NIPH 2168.</title>
        <authorList>
            <consortium name="The Broad Institute Genome Sequencing Platform"/>
            <consortium name="The Broad Institute Genome Sequencing Center for Infectious Disease"/>
            <person name="Cerqueira G."/>
            <person name="Feldgarden M."/>
            <person name="Courvalin P."/>
            <person name="Perichon B."/>
            <person name="Grillot-Courvalin C."/>
            <person name="Clermont D."/>
            <person name="Rocha E."/>
            <person name="Yoon E.-J."/>
            <person name="Nemec A."/>
            <person name="Walker B."/>
            <person name="Young S.K."/>
            <person name="Zeng Q."/>
            <person name="Gargeya S."/>
            <person name="Fitzgerald M."/>
            <person name="Haas B."/>
            <person name="Abouelleil A."/>
            <person name="Alvarado L."/>
            <person name="Arachchi H.M."/>
            <person name="Berlin A.M."/>
            <person name="Chapman S.B."/>
            <person name="Dewar J."/>
            <person name="Goldberg J."/>
            <person name="Griggs A."/>
            <person name="Gujja S."/>
            <person name="Hansen M."/>
            <person name="Howarth C."/>
            <person name="Imamovic A."/>
            <person name="Larimer J."/>
            <person name="McCowan C."/>
            <person name="Murphy C."/>
            <person name="Neiman D."/>
            <person name="Pearson M."/>
            <person name="Priest M."/>
            <person name="Roberts A."/>
            <person name="Saif S."/>
            <person name="Shea T."/>
            <person name="Sisk P."/>
            <person name="Sykes S."/>
            <person name="Wortman J."/>
            <person name="Nusbaum C."/>
            <person name="Birren B."/>
        </authorList>
    </citation>
    <scope>NUCLEOTIDE SEQUENCE [LARGE SCALE GENOMIC DNA]</scope>
    <source>
        <strain evidence="1 2">NIPH 2168</strain>
    </source>
</reference>
<dbReference type="AlphaFoldDB" id="N9NGR8"/>
<keyword evidence="2" id="KW-1185">Reference proteome</keyword>
<evidence type="ECO:0000313" key="1">
    <source>
        <dbReference type="EMBL" id="ENX20163.1"/>
    </source>
</evidence>
<sequence>MQKLSCKQLATDPLPLWKQLVNERITELKSIQKVADEIGYARPSLSLALRDKYIGSTEKLEKKVLQVLGQVNCPFLEKSISPTECRVFETRDAPTQNPSEMRHWRACQGCEVGINKRVKK</sequence>
<protein>
    <submittedName>
        <fullName evidence="1">Uncharacterized protein</fullName>
    </submittedName>
</protein>
<organism evidence="1 2">
    <name type="scientific">Acinetobacter vivianii</name>
    <dbReference type="NCBI Taxonomy" id="1776742"/>
    <lineage>
        <taxon>Bacteria</taxon>
        <taxon>Pseudomonadati</taxon>
        <taxon>Pseudomonadota</taxon>
        <taxon>Gammaproteobacteria</taxon>
        <taxon>Moraxellales</taxon>
        <taxon>Moraxellaceae</taxon>
        <taxon>Acinetobacter</taxon>
    </lineage>
</organism>
<dbReference type="EMBL" id="APRW01000014">
    <property type="protein sequence ID" value="ENX20163.1"/>
    <property type="molecule type" value="Genomic_DNA"/>
</dbReference>
<comment type="caution">
    <text evidence="1">The sequence shown here is derived from an EMBL/GenBank/DDBJ whole genome shotgun (WGS) entry which is preliminary data.</text>
</comment>
<dbReference type="GeneID" id="303682671"/>
<proteinExistence type="predicted"/>
<name>N9NGR8_9GAMM</name>
<dbReference type="OrthoDB" id="7358102at2"/>
<dbReference type="Proteomes" id="UP000013173">
    <property type="component" value="Unassembled WGS sequence"/>
</dbReference>